<dbReference type="Proteomes" id="UP000799772">
    <property type="component" value="Unassembled WGS sequence"/>
</dbReference>
<dbReference type="GO" id="GO:0008540">
    <property type="term" value="C:proteasome regulatory particle, base subcomplex"/>
    <property type="evidence" value="ECO:0007669"/>
    <property type="project" value="TreeGrafter"/>
</dbReference>
<feature type="domain" description="F-box" evidence="2">
    <location>
        <begin position="122"/>
        <end position="168"/>
    </location>
</feature>
<dbReference type="CDD" id="cd09917">
    <property type="entry name" value="F-box_SF"/>
    <property type="match status" value="1"/>
</dbReference>
<gene>
    <name evidence="3" type="ORF">NA57DRAFT_33432</name>
</gene>
<feature type="compositionally biased region" description="Basic and acidic residues" evidence="1">
    <location>
        <begin position="1099"/>
        <end position="1109"/>
    </location>
</feature>
<proteinExistence type="predicted"/>
<dbReference type="PANTHER" id="PTHR10223">
    <property type="entry name" value="26S PROTEASOME NON-ATPASE REGULATORY SUBUNIT 4"/>
    <property type="match status" value="1"/>
</dbReference>
<dbReference type="SUPFAM" id="SSF81383">
    <property type="entry name" value="F-box domain"/>
    <property type="match status" value="1"/>
</dbReference>
<dbReference type="PANTHER" id="PTHR10223:SF2">
    <property type="entry name" value="F-BOX AND WD DOMAIN PROTEIN (AFU_ORTHOLOGUE AFUA_6G11400)"/>
    <property type="match status" value="1"/>
</dbReference>
<dbReference type="AlphaFoldDB" id="A0A9P4IL20"/>
<keyword evidence="4" id="KW-1185">Reference proteome</keyword>
<dbReference type="InterPro" id="IPR036047">
    <property type="entry name" value="F-box-like_dom_sf"/>
</dbReference>
<dbReference type="Gene3D" id="1.20.1280.50">
    <property type="match status" value="1"/>
</dbReference>
<dbReference type="InterPro" id="IPR027040">
    <property type="entry name" value="PSMD4"/>
</dbReference>
<feature type="compositionally biased region" description="Basic and acidic residues" evidence="1">
    <location>
        <begin position="658"/>
        <end position="667"/>
    </location>
</feature>
<dbReference type="PROSITE" id="PS50181">
    <property type="entry name" value="FBOX"/>
    <property type="match status" value="1"/>
</dbReference>
<reference evidence="3" key="1">
    <citation type="journal article" date="2020" name="Stud. Mycol.">
        <title>101 Dothideomycetes genomes: a test case for predicting lifestyles and emergence of pathogens.</title>
        <authorList>
            <person name="Haridas S."/>
            <person name="Albert R."/>
            <person name="Binder M."/>
            <person name="Bloem J."/>
            <person name="Labutti K."/>
            <person name="Salamov A."/>
            <person name="Andreopoulos B."/>
            <person name="Baker S."/>
            <person name="Barry K."/>
            <person name="Bills G."/>
            <person name="Bluhm B."/>
            <person name="Cannon C."/>
            <person name="Castanera R."/>
            <person name="Culley D."/>
            <person name="Daum C."/>
            <person name="Ezra D."/>
            <person name="Gonzalez J."/>
            <person name="Henrissat B."/>
            <person name="Kuo A."/>
            <person name="Liang C."/>
            <person name="Lipzen A."/>
            <person name="Lutzoni F."/>
            <person name="Magnuson J."/>
            <person name="Mondo S."/>
            <person name="Nolan M."/>
            <person name="Ohm R."/>
            <person name="Pangilinan J."/>
            <person name="Park H.-J."/>
            <person name="Ramirez L."/>
            <person name="Alfaro M."/>
            <person name="Sun H."/>
            <person name="Tritt A."/>
            <person name="Yoshinaga Y."/>
            <person name="Zwiers L.-H."/>
            <person name="Turgeon B."/>
            <person name="Goodwin S."/>
            <person name="Spatafora J."/>
            <person name="Crous P."/>
            <person name="Grigoriev I."/>
        </authorList>
    </citation>
    <scope>NUCLEOTIDE SEQUENCE</scope>
    <source>
        <strain evidence="3">CBS 133067</strain>
    </source>
</reference>
<dbReference type="GO" id="GO:0043161">
    <property type="term" value="P:proteasome-mediated ubiquitin-dependent protein catabolic process"/>
    <property type="evidence" value="ECO:0007669"/>
    <property type="project" value="TreeGrafter"/>
</dbReference>
<dbReference type="Gene3D" id="2.130.10.10">
    <property type="entry name" value="YVTN repeat-like/Quinoprotein amine dehydrogenase"/>
    <property type="match status" value="1"/>
</dbReference>
<feature type="region of interest" description="Disordered" evidence="1">
    <location>
        <begin position="910"/>
        <end position="935"/>
    </location>
</feature>
<dbReference type="Pfam" id="PF12937">
    <property type="entry name" value="F-box-like"/>
    <property type="match status" value="1"/>
</dbReference>
<dbReference type="GO" id="GO:0005634">
    <property type="term" value="C:nucleus"/>
    <property type="evidence" value="ECO:0007669"/>
    <property type="project" value="TreeGrafter"/>
</dbReference>
<protein>
    <recommendedName>
        <fullName evidence="2">F-box domain-containing protein</fullName>
    </recommendedName>
</protein>
<accession>A0A9P4IL20</accession>
<evidence type="ECO:0000313" key="4">
    <source>
        <dbReference type="Proteomes" id="UP000799772"/>
    </source>
</evidence>
<dbReference type="InterPro" id="IPR001810">
    <property type="entry name" value="F-box_dom"/>
</dbReference>
<sequence length="1131" mass="122551">MQPELTEVSNSVTSQQLAPCHPQPSQHGRSGIDDELPPSPHAGAGSEDFQQFSTADGLVDSDAHRCDSSSLPATTRLKNNSTPPRDRISEYENAISSSPTPRGDSPPAFEVRKKHWKLTDTASPVNQLPNEVLTHALSHLSPSDLASVALVSRRFHNLVTTQHAWRAAFARYFPGAESARGVANRTVSVEDEDVLPSEKRAFTRLSALATWRSEYMIRTRLLRSLSRGKPMQHLAPPSSSRSGQSHTANATVMYNSQLLTTINHLHATFGTGLNKRVPRVVHGADDVGTASSSDPMAGKADNWGLSDPQLFLQFSERFPGDAQWGLGPGEVIGVPNVMDVSHSYGMVHGEGSPGGSLYYRSVEEMRGRFLLPSLSISDPELGIPKIDPVRESICSVWMAKSQTLPSMSEGLIGILSGSSAGVVSAYSLGSDGLRSARMTRGELTARWVLSPGVPIIGIAVDDSYSIARRAQNRIWAVALNALGELFYLTQIPRRSIGHKAAKLDDPGLERLAWSTGRTVYWNVVEPSRRNARPNPYQSAEVDGSYSPRSSWNGMCLSTDQIVAETREIEAFLSVKPKDFQKRCTGWDMRRRMEVDFAGDDGNLAGEAIAVFKCGLDEGSHASIQRYLRYRFEQEEEALLQSTVTLTPANVSLFGNGENDIHRDKDLGDDMPSLERLSSRDGQTSPPQRRLEQEWRQSTFSFDTLKSLQIMTTAIDSSNFATLTQGEDPLLNAAGLSNASSPWASPVLSQDNAASPSDIPGQRARFVAAGTDTGVILLWDIRAAPPRSSDLINTIEPVRIIYTDSPQISCLALTALYLVHGGNDGLVQAWDVLASTTTPIRTLNSRFSSRARRRLIQAQASPQGIGINLFAAGAVVLDPDPTSLRGIVTLGTHLKFWAFSSSAADQYKSSKRRLRRSERGSNSAGPGSAFSGAGRGSLKDYIANEKLEMEHDREARRRESERLTGRFGVNMLGSEEEALAYAAMLSQESLASEERKRRESGTSSAAGIATPTEGSVSVASARGSPQVAVKNDDELDADIAEAIRQSLETSTPSIGSPALEAHSAPAATPSPQLGATASGPSNAQEMKDLEFALQLSMAEEESRKDAKPDGDVEEAEEFPSLNRLHGKGKRRA</sequence>
<feature type="compositionally biased region" description="Low complexity" evidence="1">
    <location>
        <begin position="919"/>
        <end position="931"/>
    </location>
</feature>
<dbReference type="InterPro" id="IPR036322">
    <property type="entry name" value="WD40_repeat_dom_sf"/>
</dbReference>
<feature type="compositionally biased region" description="Polar residues" evidence="1">
    <location>
        <begin position="68"/>
        <end position="83"/>
    </location>
</feature>
<evidence type="ECO:0000313" key="3">
    <source>
        <dbReference type="EMBL" id="KAF2103109.1"/>
    </source>
</evidence>
<comment type="caution">
    <text evidence="3">The sequence shown here is derived from an EMBL/GenBank/DDBJ whole genome shotgun (WGS) entry which is preliminary data.</text>
</comment>
<feature type="region of interest" description="Disordered" evidence="1">
    <location>
        <begin position="654"/>
        <end position="693"/>
    </location>
</feature>
<name>A0A9P4IL20_9PEZI</name>
<organism evidence="3 4">
    <name type="scientific">Rhizodiscina lignyota</name>
    <dbReference type="NCBI Taxonomy" id="1504668"/>
    <lineage>
        <taxon>Eukaryota</taxon>
        <taxon>Fungi</taxon>
        <taxon>Dikarya</taxon>
        <taxon>Ascomycota</taxon>
        <taxon>Pezizomycotina</taxon>
        <taxon>Dothideomycetes</taxon>
        <taxon>Pleosporomycetidae</taxon>
        <taxon>Aulographales</taxon>
        <taxon>Rhizodiscinaceae</taxon>
        <taxon>Rhizodiscina</taxon>
    </lineage>
</organism>
<feature type="region of interest" description="Disordered" evidence="1">
    <location>
        <begin position="1"/>
        <end position="109"/>
    </location>
</feature>
<feature type="region of interest" description="Disordered" evidence="1">
    <location>
        <begin position="990"/>
        <end position="1131"/>
    </location>
</feature>
<dbReference type="GO" id="GO:0005829">
    <property type="term" value="C:cytosol"/>
    <property type="evidence" value="ECO:0007669"/>
    <property type="project" value="TreeGrafter"/>
</dbReference>
<feature type="compositionally biased region" description="Polar residues" evidence="1">
    <location>
        <begin position="7"/>
        <end position="28"/>
    </location>
</feature>
<dbReference type="EMBL" id="ML978122">
    <property type="protein sequence ID" value="KAF2103109.1"/>
    <property type="molecule type" value="Genomic_DNA"/>
</dbReference>
<dbReference type="InterPro" id="IPR015943">
    <property type="entry name" value="WD40/YVTN_repeat-like_dom_sf"/>
</dbReference>
<dbReference type="SMART" id="SM00256">
    <property type="entry name" value="FBOX"/>
    <property type="match status" value="1"/>
</dbReference>
<dbReference type="GO" id="GO:0031593">
    <property type="term" value="F:polyubiquitin modification-dependent protein binding"/>
    <property type="evidence" value="ECO:0007669"/>
    <property type="project" value="TreeGrafter"/>
</dbReference>
<dbReference type="SUPFAM" id="SSF50978">
    <property type="entry name" value="WD40 repeat-like"/>
    <property type="match status" value="1"/>
</dbReference>
<evidence type="ECO:0000259" key="2">
    <source>
        <dbReference type="PROSITE" id="PS50181"/>
    </source>
</evidence>
<evidence type="ECO:0000256" key="1">
    <source>
        <dbReference type="SAM" id="MobiDB-lite"/>
    </source>
</evidence>
<dbReference type="OrthoDB" id="2095648at2759"/>
<feature type="compositionally biased region" description="Polar residues" evidence="1">
    <location>
        <begin position="1068"/>
        <end position="1083"/>
    </location>
</feature>